<dbReference type="GO" id="GO:0003700">
    <property type="term" value="F:DNA-binding transcription factor activity"/>
    <property type="evidence" value="ECO:0007669"/>
    <property type="project" value="InterPro"/>
</dbReference>
<evidence type="ECO:0000259" key="5">
    <source>
        <dbReference type="PROSITE" id="PS50937"/>
    </source>
</evidence>
<feature type="domain" description="HTH merR-type" evidence="5">
    <location>
        <begin position="18"/>
        <end position="75"/>
    </location>
</feature>
<keyword evidence="8" id="KW-1185">Reference proteome</keyword>
<dbReference type="RefSeq" id="WP_068610081.1">
    <property type="nucleotide sequence ID" value="NZ_LZDH01000065.1"/>
</dbReference>
<keyword evidence="3" id="KW-0238">DNA-binding</keyword>
<dbReference type="PANTHER" id="PTHR30204:SF69">
    <property type="entry name" value="MERR-FAMILY TRANSCRIPTIONAL REGULATOR"/>
    <property type="match status" value="1"/>
</dbReference>
<reference evidence="7 8" key="1">
    <citation type="submission" date="2016-06" db="EMBL/GenBank/DDBJ databases">
        <title>Genome sequence of Tepidimonas fonticaldi PL17.</title>
        <authorList>
            <person name="Pinnaka A.K."/>
        </authorList>
    </citation>
    <scope>NUCLEOTIDE SEQUENCE [LARGE SCALE GENOMIC DNA]</scope>
    <source>
        <strain evidence="7 8">PL17</strain>
    </source>
</reference>
<evidence type="ECO:0000313" key="7">
    <source>
        <dbReference type="EMBL" id="OBS29834.1"/>
    </source>
</evidence>
<protein>
    <recommendedName>
        <fullName evidence="9">HTH-type transcriptional repressor CarH</fullName>
    </recommendedName>
</protein>
<proteinExistence type="predicted"/>
<dbReference type="InterPro" id="IPR036724">
    <property type="entry name" value="Cobalamin-bd_sf"/>
</dbReference>
<dbReference type="GO" id="GO:0031419">
    <property type="term" value="F:cobalamin binding"/>
    <property type="evidence" value="ECO:0007669"/>
    <property type="project" value="InterPro"/>
</dbReference>
<accession>A0A1A6DST3</accession>
<dbReference type="SUPFAM" id="SSF46955">
    <property type="entry name" value="Putative DNA-binding domain"/>
    <property type="match status" value="1"/>
</dbReference>
<dbReference type="InterPro" id="IPR003759">
    <property type="entry name" value="Cbl-bd_cap"/>
</dbReference>
<comment type="caution">
    <text evidence="7">The sequence shown here is derived from an EMBL/GenBank/DDBJ whole genome shotgun (WGS) entry which is preliminary data.</text>
</comment>
<dbReference type="AlphaFoldDB" id="A0A1A6DST3"/>
<dbReference type="SMART" id="SM00422">
    <property type="entry name" value="HTH_MERR"/>
    <property type="match status" value="1"/>
</dbReference>
<evidence type="ECO:0000256" key="4">
    <source>
        <dbReference type="ARBA" id="ARBA00023163"/>
    </source>
</evidence>
<keyword evidence="2" id="KW-0805">Transcription regulation</keyword>
<dbReference type="InterPro" id="IPR006158">
    <property type="entry name" value="Cobalamin-bd"/>
</dbReference>
<dbReference type="Pfam" id="PF02310">
    <property type="entry name" value="B12-binding"/>
    <property type="match status" value="1"/>
</dbReference>
<evidence type="ECO:0000256" key="3">
    <source>
        <dbReference type="ARBA" id="ARBA00023125"/>
    </source>
</evidence>
<dbReference type="GO" id="GO:0003677">
    <property type="term" value="F:DNA binding"/>
    <property type="evidence" value="ECO:0007669"/>
    <property type="project" value="UniProtKB-KW"/>
</dbReference>
<dbReference type="InterPro" id="IPR000551">
    <property type="entry name" value="MerR-type_HTH_dom"/>
</dbReference>
<name>A0A1A6DST3_9BURK</name>
<evidence type="ECO:0000256" key="1">
    <source>
        <dbReference type="ARBA" id="ARBA00022491"/>
    </source>
</evidence>
<dbReference type="Gene3D" id="1.10.1660.10">
    <property type="match status" value="1"/>
</dbReference>
<dbReference type="OrthoDB" id="9800334at2"/>
<dbReference type="Pfam" id="PF13411">
    <property type="entry name" value="MerR_1"/>
    <property type="match status" value="1"/>
</dbReference>
<dbReference type="InterPro" id="IPR036594">
    <property type="entry name" value="Meth_synthase_dom"/>
</dbReference>
<keyword evidence="4" id="KW-0804">Transcription</keyword>
<dbReference type="CDD" id="cd02065">
    <property type="entry name" value="B12-binding_like"/>
    <property type="match status" value="1"/>
</dbReference>
<gene>
    <name evidence="7" type="ORF">A9O67_08340</name>
</gene>
<evidence type="ECO:0000313" key="8">
    <source>
        <dbReference type="Proteomes" id="UP000091969"/>
    </source>
</evidence>
<dbReference type="EMBL" id="LZDH01000065">
    <property type="protein sequence ID" value="OBS29834.1"/>
    <property type="molecule type" value="Genomic_DNA"/>
</dbReference>
<dbReference type="STRING" id="1101373.A9O67_08340"/>
<evidence type="ECO:0008006" key="9">
    <source>
        <dbReference type="Google" id="ProtNLM"/>
    </source>
</evidence>
<dbReference type="GO" id="GO:0046872">
    <property type="term" value="F:metal ion binding"/>
    <property type="evidence" value="ECO:0007669"/>
    <property type="project" value="InterPro"/>
</dbReference>
<evidence type="ECO:0000256" key="2">
    <source>
        <dbReference type="ARBA" id="ARBA00023015"/>
    </source>
</evidence>
<sequence length="333" mass="36024">MDVASPSPSSSTGAPAALWAIADVERETGIGKDTLRVWERRYGFPVPRRDERGDRLYDADQLGRLRLIRRLLDAGHRPGRVVGLPREALEALAASAVVRGSVLLKRSPDDGGAPSGPAVDELAPWMAWLRHDQTLRLREALRESVRTRGLAQTVEAVVAPLCVAVGHAWLRGEIGVYQEHLFTEAVQATLREAIARTDEANPAGPRPPRVLLTTAPGEQHQLGLLMAECFLALEGCDRLPLGACTPVAEIIDASARTGADVVALSYSDYASRREVIDTVAQLREGLAATVELWIGGAGAVRDPRRLPPGVVVLRRAADAAAQVRLWRQRRGLA</sequence>
<dbReference type="InterPro" id="IPR047057">
    <property type="entry name" value="MerR_fam"/>
</dbReference>
<dbReference type="PROSITE" id="PS50937">
    <property type="entry name" value="HTH_MERR_2"/>
    <property type="match status" value="1"/>
</dbReference>
<dbReference type="Gene3D" id="3.40.50.280">
    <property type="entry name" value="Cobalamin-binding domain"/>
    <property type="match status" value="1"/>
</dbReference>
<feature type="domain" description="B12-binding" evidence="6">
    <location>
        <begin position="207"/>
        <end position="333"/>
    </location>
</feature>
<dbReference type="SUPFAM" id="SSF52242">
    <property type="entry name" value="Cobalamin (vitamin B12)-binding domain"/>
    <property type="match status" value="1"/>
</dbReference>
<dbReference type="Pfam" id="PF02607">
    <property type="entry name" value="B12-binding_2"/>
    <property type="match status" value="1"/>
</dbReference>
<dbReference type="Gene3D" id="1.10.1240.10">
    <property type="entry name" value="Methionine synthase domain"/>
    <property type="match status" value="1"/>
</dbReference>
<dbReference type="PANTHER" id="PTHR30204">
    <property type="entry name" value="REDOX-CYCLING DRUG-SENSING TRANSCRIPTIONAL ACTIVATOR SOXR"/>
    <property type="match status" value="1"/>
</dbReference>
<dbReference type="InterPro" id="IPR009061">
    <property type="entry name" value="DNA-bd_dom_put_sf"/>
</dbReference>
<organism evidence="7 8">
    <name type="scientific">Tepidimonas fonticaldi</name>
    <dbReference type="NCBI Taxonomy" id="1101373"/>
    <lineage>
        <taxon>Bacteria</taxon>
        <taxon>Pseudomonadati</taxon>
        <taxon>Pseudomonadota</taxon>
        <taxon>Betaproteobacteria</taxon>
        <taxon>Burkholderiales</taxon>
        <taxon>Tepidimonas</taxon>
    </lineage>
</organism>
<evidence type="ECO:0000259" key="6">
    <source>
        <dbReference type="PROSITE" id="PS51332"/>
    </source>
</evidence>
<dbReference type="PROSITE" id="PS51332">
    <property type="entry name" value="B12_BINDING"/>
    <property type="match status" value="1"/>
</dbReference>
<dbReference type="Proteomes" id="UP000091969">
    <property type="component" value="Unassembled WGS sequence"/>
</dbReference>
<keyword evidence="1" id="KW-0678">Repressor</keyword>